<dbReference type="SMART" id="SM00184">
    <property type="entry name" value="RING"/>
    <property type="match status" value="1"/>
</dbReference>
<evidence type="ECO:0000259" key="6">
    <source>
        <dbReference type="PROSITE" id="PS50089"/>
    </source>
</evidence>
<sequence length="568" mass="64776">MDLTCPICYGAYDNKEQIPRILQCGHTFCQRCLMDLRTSNMLACPTCRSCFSPDVNQLIKNFTILEAKNEGEKMFAEAEAKFAAEKPKAAPLADSEAPMSDKMVLGKLQVLQKKIDASLAETSMFNEELDDIQEQLETTHEQTSKDLKDKLELLYEMLKNRLESLEQNVTQHYKKQKVVMKEAQNNLDKRSSGLKKLSSKVTSMLSSGSYSHNNKLERLEEEFLELNRSYNSSFHQFKHCTVNLNPQNAGQIFESLGSVKHPIVQSTFSNSYQYFNLKRKNISKAYFFGDSNNQELIFYYDFGRDKWRKKDVPRNLVLQSYSVAIGLTDGSILITGGLNSTFTNVSGNVSLYNPETETCSEKSPLLYNRYTHALAHYGNYVYAIGGRSINGVLESCERFSISLNKWEKIAMLNQRRCTMPAIVYEDMYIYVFGGYEGTGRIDSIEQYDIANDIWNMMKIKFPLSVEAETATLISKNEVLILGGHDNSAGTKDAMIVNLETHTFLKIPPMEHERFLHSAFSFENYVYVIGGVENCECQRMNVNTNKWESITSYKEFIVNNLQTFSSASI</sequence>
<dbReference type="InterPro" id="IPR013083">
    <property type="entry name" value="Znf_RING/FYVE/PHD"/>
</dbReference>
<name>A0AAD1UA23_EUPCR</name>
<evidence type="ECO:0000256" key="5">
    <source>
        <dbReference type="SAM" id="Coils"/>
    </source>
</evidence>
<evidence type="ECO:0000256" key="2">
    <source>
        <dbReference type="ARBA" id="ARBA00022771"/>
    </source>
</evidence>
<dbReference type="Gene3D" id="3.30.40.10">
    <property type="entry name" value="Zinc/RING finger domain, C3HC4 (zinc finger)"/>
    <property type="match status" value="1"/>
</dbReference>
<dbReference type="SMART" id="SM00612">
    <property type="entry name" value="Kelch"/>
    <property type="match status" value="4"/>
</dbReference>
<gene>
    <name evidence="7" type="ORF">ECRASSUSDP1_LOCUS4369</name>
</gene>
<dbReference type="InterPro" id="IPR001841">
    <property type="entry name" value="Znf_RING"/>
</dbReference>
<feature type="domain" description="RING-type" evidence="6">
    <location>
        <begin position="5"/>
        <end position="48"/>
    </location>
</feature>
<dbReference type="InterPro" id="IPR017907">
    <property type="entry name" value="Znf_RING_CS"/>
</dbReference>
<dbReference type="Proteomes" id="UP001295684">
    <property type="component" value="Unassembled WGS sequence"/>
</dbReference>
<evidence type="ECO:0000313" key="7">
    <source>
        <dbReference type="EMBL" id="CAI2363039.1"/>
    </source>
</evidence>
<keyword evidence="5" id="KW-0175">Coiled coil</keyword>
<dbReference type="Pfam" id="PF13639">
    <property type="entry name" value="zf-RING_2"/>
    <property type="match status" value="1"/>
</dbReference>
<dbReference type="PROSITE" id="PS00518">
    <property type="entry name" value="ZF_RING_1"/>
    <property type="match status" value="1"/>
</dbReference>
<dbReference type="InterPro" id="IPR006652">
    <property type="entry name" value="Kelch_1"/>
</dbReference>
<proteinExistence type="predicted"/>
<comment type="caution">
    <text evidence="7">The sequence shown here is derived from an EMBL/GenBank/DDBJ whole genome shotgun (WGS) entry which is preliminary data.</text>
</comment>
<dbReference type="SUPFAM" id="SSF57850">
    <property type="entry name" value="RING/U-box"/>
    <property type="match status" value="1"/>
</dbReference>
<keyword evidence="3" id="KW-0862">Zinc</keyword>
<dbReference type="GO" id="GO:0008270">
    <property type="term" value="F:zinc ion binding"/>
    <property type="evidence" value="ECO:0007669"/>
    <property type="project" value="UniProtKB-KW"/>
</dbReference>
<dbReference type="EMBL" id="CAMPGE010004193">
    <property type="protein sequence ID" value="CAI2363039.1"/>
    <property type="molecule type" value="Genomic_DNA"/>
</dbReference>
<dbReference type="Gene3D" id="2.120.10.80">
    <property type="entry name" value="Kelch-type beta propeller"/>
    <property type="match status" value="2"/>
</dbReference>
<dbReference type="SUPFAM" id="SSF117281">
    <property type="entry name" value="Kelch motif"/>
    <property type="match status" value="1"/>
</dbReference>
<keyword evidence="1" id="KW-0479">Metal-binding</keyword>
<dbReference type="Pfam" id="PF24681">
    <property type="entry name" value="Kelch_KLHDC2_KLHL20_DRC7"/>
    <property type="match status" value="1"/>
</dbReference>
<protein>
    <recommendedName>
        <fullName evidence="6">RING-type domain-containing protein</fullName>
    </recommendedName>
</protein>
<dbReference type="InterPro" id="IPR015915">
    <property type="entry name" value="Kelch-typ_b-propeller"/>
</dbReference>
<evidence type="ECO:0000256" key="1">
    <source>
        <dbReference type="ARBA" id="ARBA00022723"/>
    </source>
</evidence>
<evidence type="ECO:0000256" key="3">
    <source>
        <dbReference type="ARBA" id="ARBA00022833"/>
    </source>
</evidence>
<keyword evidence="8" id="KW-1185">Reference proteome</keyword>
<feature type="coiled-coil region" evidence="5">
    <location>
        <begin position="148"/>
        <end position="175"/>
    </location>
</feature>
<reference evidence="7" key="1">
    <citation type="submission" date="2023-07" db="EMBL/GenBank/DDBJ databases">
        <authorList>
            <consortium name="AG Swart"/>
            <person name="Singh M."/>
            <person name="Singh A."/>
            <person name="Seah K."/>
            <person name="Emmerich C."/>
        </authorList>
    </citation>
    <scope>NUCLEOTIDE SEQUENCE</scope>
    <source>
        <strain evidence="7">DP1</strain>
    </source>
</reference>
<accession>A0AAD1UA23</accession>
<keyword evidence="2 4" id="KW-0863">Zinc-finger</keyword>
<dbReference type="PROSITE" id="PS50089">
    <property type="entry name" value="ZF_RING_2"/>
    <property type="match status" value="1"/>
</dbReference>
<evidence type="ECO:0000256" key="4">
    <source>
        <dbReference type="PROSITE-ProRule" id="PRU00175"/>
    </source>
</evidence>
<organism evidence="7 8">
    <name type="scientific">Euplotes crassus</name>
    <dbReference type="NCBI Taxonomy" id="5936"/>
    <lineage>
        <taxon>Eukaryota</taxon>
        <taxon>Sar</taxon>
        <taxon>Alveolata</taxon>
        <taxon>Ciliophora</taxon>
        <taxon>Intramacronucleata</taxon>
        <taxon>Spirotrichea</taxon>
        <taxon>Hypotrichia</taxon>
        <taxon>Euplotida</taxon>
        <taxon>Euplotidae</taxon>
        <taxon>Moneuplotes</taxon>
    </lineage>
</organism>
<dbReference type="PANTHER" id="PTHR45632">
    <property type="entry name" value="LD33804P"/>
    <property type="match status" value="1"/>
</dbReference>
<dbReference type="AlphaFoldDB" id="A0AAD1UA23"/>
<evidence type="ECO:0000313" key="8">
    <source>
        <dbReference type="Proteomes" id="UP001295684"/>
    </source>
</evidence>